<evidence type="ECO:0000313" key="7">
    <source>
        <dbReference type="EMBL" id="KAJ8042631.1"/>
    </source>
</evidence>
<dbReference type="EMBL" id="JAIZAY010000004">
    <property type="protein sequence ID" value="KAJ8042631.1"/>
    <property type="molecule type" value="Genomic_DNA"/>
</dbReference>
<keyword evidence="1 3" id="KW-0863">Zinc-finger</keyword>
<feature type="coiled-coil region" evidence="4">
    <location>
        <begin position="335"/>
        <end position="362"/>
    </location>
</feature>
<feature type="coiled-coil region" evidence="4">
    <location>
        <begin position="251"/>
        <end position="282"/>
    </location>
</feature>
<keyword evidence="2" id="KW-0862">Zinc</keyword>
<dbReference type="AlphaFoldDB" id="A0A9Q1HEX9"/>
<dbReference type="CDD" id="cd19757">
    <property type="entry name" value="Bbox1"/>
    <property type="match status" value="1"/>
</dbReference>
<dbReference type="PANTHER" id="PTHR25462:SF296">
    <property type="entry name" value="MEIOTIC P26, ISOFORM F"/>
    <property type="match status" value="1"/>
</dbReference>
<evidence type="ECO:0000256" key="3">
    <source>
        <dbReference type="PROSITE-ProRule" id="PRU00024"/>
    </source>
</evidence>
<comment type="caution">
    <text evidence="7">The sequence shown here is derived from an EMBL/GenBank/DDBJ whole genome shotgun (WGS) entry which is preliminary data.</text>
</comment>
<reference evidence="7" key="1">
    <citation type="submission" date="2021-10" db="EMBL/GenBank/DDBJ databases">
        <title>Tropical sea cucumber genome reveals ecological adaptation and Cuvierian tubules defense mechanism.</title>
        <authorList>
            <person name="Chen T."/>
        </authorList>
    </citation>
    <scope>NUCLEOTIDE SEQUENCE</scope>
    <source>
        <strain evidence="7">Nanhai2018</strain>
        <tissue evidence="7">Muscle</tissue>
    </source>
</reference>
<dbReference type="PANTHER" id="PTHR25462">
    <property type="entry name" value="BONUS, ISOFORM C-RELATED"/>
    <property type="match status" value="1"/>
</dbReference>
<evidence type="ECO:0000259" key="6">
    <source>
        <dbReference type="PROSITE" id="PS50119"/>
    </source>
</evidence>
<organism evidence="7 8">
    <name type="scientific">Holothuria leucospilota</name>
    <name type="common">Black long sea cucumber</name>
    <name type="synonym">Mertensiothuria leucospilota</name>
    <dbReference type="NCBI Taxonomy" id="206669"/>
    <lineage>
        <taxon>Eukaryota</taxon>
        <taxon>Metazoa</taxon>
        <taxon>Echinodermata</taxon>
        <taxon>Eleutherozoa</taxon>
        <taxon>Echinozoa</taxon>
        <taxon>Holothuroidea</taxon>
        <taxon>Aspidochirotacea</taxon>
        <taxon>Aspidochirotida</taxon>
        <taxon>Holothuriidae</taxon>
        <taxon>Holothuria</taxon>
    </lineage>
</organism>
<evidence type="ECO:0000256" key="2">
    <source>
        <dbReference type="ARBA" id="ARBA00022833"/>
    </source>
</evidence>
<sequence length="751" mass="84335">MASDQLDDLYINSLLCGTCYKEVKHSQPRSCSHVICENCDAEFRKTNPGQDCQLCIESRRTTTRSGDQSYLVRVKPSVPLRRRQRSSSSCGSPSCASCRKKVQMTAYCEDCKGDICTNCCEQHANLSALRNHKLELKTPVQDSRISTTYCHKHSEKYASIVCRTCNAERVCQKCVKEAHIGHDIEHSTGSSSQRRSATLPSDLSSLPQETYGDLVKYLEDLQINVQERSQTLTFSMREAENEIQIHAGNWIQEKVENAEKAKREIDRQVTEYIEKITNQKENLMNRIQRRQNFIQQRSQMIDFELKEVLGDSQKVLKTFNRCSLDDDGYTQMAQCQELFTKRQQLKEKIESLQKSFNDLTFDYLVSTEERCSLGKITTLRKWSRITDSCIQRIKQDTDYVPSAMMSAPNGTILFSSYKGATKAALDLVNINGNAIYTRKLQDNGQDVIPTPVFGAMIESDVAMIGWETTVFTLKLSSHDPVSSIGIKNLFVPTARIHCLVADQNLHQVAVGNDKNRIINIFDFDMKPTSSITIKEEGPPPSSLAFQGKNILFTDGERTALAVDRNGNTVAQFLPPGTSNLKPVAIDASRGLVYVLWVNDSSAVVQCYTMKDPAMLGNPVGEPLSELPGDTKFIAVIPTVDGDDRLVTGTSDARIVVYCIQHRTSRPQNFCGGILPPAPFWLRHCHAANGAELYEKLVRFKSALCTELYSLEFIVASVHLCIRELQLPDTAVLSNGVSECPLRTLYSRWESE</sequence>
<protein>
    <submittedName>
        <fullName evidence="7">Transcription intermediary factor 1-beta</fullName>
    </submittedName>
</protein>
<dbReference type="InterPro" id="IPR011044">
    <property type="entry name" value="Quino_amine_DH_bsu"/>
</dbReference>
<keyword evidence="8" id="KW-1185">Reference proteome</keyword>
<name>A0A9Q1HEX9_HOLLE</name>
<evidence type="ECO:0000256" key="4">
    <source>
        <dbReference type="SAM" id="Coils"/>
    </source>
</evidence>
<keyword evidence="1 3" id="KW-0479">Metal-binding</keyword>
<dbReference type="SUPFAM" id="SSF57845">
    <property type="entry name" value="B-box zinc-binding domain"/>
    <property type="match status" value="1"/>
</dbReference>
<dbReference type="PROSITE" id="PS50089">
    <property type="entry name" value="ZF_RING_2"/>
    <property type="match status" value="1"/>
</dbReference>
<feature type="domain" description="B box-type" evidence="6">
    <location>
        <begin position="95"/>
        <end position="134"/>
    </location>
</feature>
<dbReference type="InterPro" id="IPR001841">
    <property type="entry name" value="Znf_RING"/>
</dbReference>
<dbReference type="Proteomes" id="UP001152320">
    <property type="component" value="Chromosome 4"/>
</dbReference>
<dbReference type="SUPFAM" id="SSF50969">
    <property type="entry name" value="YVTN repeat-like/Quinoprotein amine dehydrogenase"/>
    <property type="match status" value="1"/>
</dbReference>
<proteinExistence type="predicted"/>
<dbReference type="InterPro" id="IPR047153">
    <property type="entry name" value="TRIM45/56/19-like"/>
</dbReference>
<accession>A0A9Q1HEX9</accession>
<gene>
    <name evidence="7" type="ORF">HOLleu_09432</name>
</gene>
<feature type="domain" description="RING-type" evidence="5">
    <location>
        <begin position="16"/>
        <end position="55"/>
    </location>
</feature>
<evidence type="ECO:0000259" key="5">
    <source>
        <dbReference type="PROSITE" id="PS50089"/>
    </source>
</evidence>
<keyword evidence="4" id="KW-0175">Coiled coil</keyword>
<dbReference type="Gene3D" id="3.30.160.60">
    <property type="entry name" value="Classic Zinc Finger"/>
    <property type="match status" value="1"/>
</dbReference>
<evidence type="ECO:0000313" key="8">
    <source>
        <dbReference type="Proteomes" id="UP001152320"/>
    </source>
</evidence>
<evidence type="ECO:0000256" key="1">
    <source>
        <dbReference type="ARBA" id="ARBA00022771"/>
    </source>
</evidence>
<dbReference type="InterPro" id="IPR000315">
    <property type="entry name" value="Znf_B-box"/>
</dbReference>
<dbReference type="PROSITE" id="PS50119">
    <property type="entry name" value="ZF_BBOX"/>
    <property type="match status" value="1"/>
</dbReference>
<dbReference type="GO" id="GO:0008270">
    <property type="term" value="F:zinc ion binding"/>
    <property type="evidence" value="ECO:0007669"/>
    <property type="project" value="UniProtKB-KW"/>
</dbReference>